<organism evidence="2 3">
    <name type="scientific">Pseudomonas fluorescens</name>
    <dbReference type="NCBI Taxonomy" id="294"/>
    <lineage>
        <taxon>Bacteria</taxon>
        <taxon>Pseudomonadati</taxon>
        <taxon>Pseudomonadota</taxon>
        <taxon>Gammaproteobacteria</taxon>
        <taxon>Pseudomonadales</taxon>
        <taxon>Pseudomonadaceae</taxon>
        <taxon>Pseudomonas</taxon>
    </lineage>
</organism>
<protein>
    <recommendedName>
        <fullName evidence="4">DUF3077 domain-containing protein</fullName>
    </recommendedName>
</protein>
<dbReference type="RefSeq" id="WP_105708739.1">
    <property type="nucleotide sequence ID" value="NZ_CABVIN010000007.1"/>
</dbReference>
<reference evidence="2 3" key="1">
    <citation type="submission" date="2019-09" db="EMBL/GenBank/DDBJ databases">
        <authorList>
            <person name="Chandra G."/>
            <person name="Truman W A."/>
        </authorList>
    </citation>
    <scope>NUCLEOTIDE SEQUENCE [LARGE SCALE GENOMIC DNA]</scope>
    <source>
        <strain evidence="2">PS896</strain>
    </source>
</reference>
<feature type="region of interest" description="Disordered" evidence="1">
    <location>
        <begin position="1"/>
        <end position="27"/>
    </location>
</feature>
<evidence type="ECO:0000313" key="3">
    <source>
        <dbReference type="Proteomes" id="UP000377224"/>
    </source>
</evidence>
<evidence type="ECO:0000256" key="1">
    <source>
        <dbReference type="SAM" id="MobiDB-lite"/>
    </source>
</evidence>
<sequence length="125" mass="13620">MLKVTPNPPEADATTESDPVSPYSTLDPTKLNEAAERALDHYLKPPAPPQRTPSTMFLVAPDMDTESLLAHACESMASASIMLSDFAGLLETPYRNTLLGIQQVVMLGELAVNRALDKLEPDQRQ</sequence>
<dbReference type="EMBL" id="CABVIN010000007">
    <property type="protein sequence ID" value="VVP35015.1"/>
    <property type="molecule type" value="Genomic_DNA"/>
</dbReference>
<name>A0A5E7NCX0_PSEFL</name>
<dbReference type="Proteomes" id="UP000377224">
    <property type="component" value="Unassembled WGS sequence"/>
</dbReference>
<proteinExistence type="predicted"/>
<evidence type="ECO:0000313" key="2">
    <source>
        <dbReference type="EMBL" id="VVP35015.1"/>
    </source>
</evidence>
<dbReference type="AlphaFoldDB" id="A0A5E7NCX0"/>
<feature type="compositionally biased region" description="Polar residues" evidence="1">
    <location>
        <begin position="14"/>
        <end position="27"/>
    </location>
</feature>
<accession>A0A5E7NCX0</accession>
<evidence type="ECO:0008006" key="4">
    <source>
        <dbReference type="Google" id="ProtNLM"/>
    </source>
</evidence>
<dbReference type="Pfam" id="PF19619">
    <property type="entry name" value="DUF6124"/>
    <property type="match status" value="1"/>
</dbReference>
<gene>
    <name evidence="2" type="ORF">PS896_04552</name>
</gene>